<dbReference type="PANTHER" id="PTHR11178">
    <property type="entry name" value="IRON-SULFUR CLUSTER SCAFFOLD PROTEIN NFU-RELATED"/>
    <property type="match status" value="1"/>
</dbReference>
<gene>
    <name evidence="4" type="ORF">A3H38_02775</name>
</gene>
<sequence length="75" mass="8052">MKSRIIQSLEGIRPALQFDGGDVELVVVDEVEKSVTVRLRGACACCPGAQATLEYGVARAIRQAVPEIKEVKAVI</sequence>
<name>A0A1F4R8Q7_UNCSA</name>
<dbReference type="Gene3D" id="3.30.300.130">
    <property type="entry name" value="Fe-S cluster assembly (FSCA)"/>
    <property type="match status" value="1"/>
</dbReference>
<comment type="caution">
    <text evidence="4">The sequence shown here is derived from an EMBL/GenBank/DDBJ whole genome shotgun (WGS) entry which is preliminary data.</text>
</comment>
<organism evidence="4 5">
    <name type="scientific">candidate division WOR-1 bacterium RIFCSPLOWO2_02_FULL_46_20</name>
    <dbReference type="NCBI Taxonomy" id="1802567"/>
    <lineage>
        <taxon>Bacteria</taxon>
        <taxon>Bacillati</taxon>
        <taxon>Saganbacteria</taxon>
    </lineage>
</organism>
<feature type="domain" description="NIF system FeS cluster assembly NifU C-terminal" evidence="3">
    <location>
        <begin position="7"/>
        <end position="71"/>
    </location>
</feature>
<dbReference type="GO" id="GO:0051536">
    <property type="term" value="F:iron-sulfur cluster binding"/>
    <property type="evidence" value="ECO:0007669"/>
    <property type="project" value="InterPro"/>
</dbReference>
<evidence type="ECO:0000259" key="3">
    <source>
        <dbReference type="Pfam" id="PF01106"/>
    </source>
</evidence>
<evidence type="ECO:0000313" key="4">
    <source>
        <dbReference type="EMBL" id="OGC04625.1"/>
    </source>
</evidence>
<dbReference type="Pfam" id="PF01106">
    <property type="entry name" value="NifU"/>
    <property type="match status" value="1"/>
</dbReference>
<dbReference type="GO" id="GO:0005506">
    <property type="term" value="F:iron ion binding"/>
    <property type="evidence" value="ECO:0007669"/>
    <property type="project" value="InterPro"/>
</dbReference>
<protein>
    <recommendedName>
        <fullName evidence="3">NIF system FeS cluster assembly NifU C-terminal domain-containing protein</fullName>
    </recommendedName>
</protein>
<dbReference type="EMBL" id="METP01000048">
    <property type="protein sequence ID" value="OGC04625.1"/>
    <property type="molecule type" value="Genomic_DNA"/>
</dbReference>
<dbReference type="SUPFAM" id="SSF117916">
    <property type="entry name" value="Fe-S cluster assembly (FSCA) domain-like"/>
    <property type="match status" value="1"/>
</dbReference>
<dbReference type="InterPro" id="IPR001075">
    <property type="entry name" value="NIF_FeS_clus_asmbl_NifU_C"/>
</dbReference>
<reference evidence="4 5" key="1">
    <citation type="journal article" date="2016" name="Nat. Commun.">
        <title>Thousands of microbial genomes shed light on interconnected biogeochemical processes in an aquifer system.</title>
        <authorList>
            <person name="Anantharaman K."/>
            <person name="Brown C.T."/>
            <person name="Hug L.A."/>
            <person name="Sharon I."/>
            <person name="Castelle C.J."/>
            <person name="Probst A.J."/>
            <person name="Thomas B.C."/>
            <person name="Singh A."/>
            <person name="Wilkins M.J."/>
            <person name="Karaoz U."/>
            <person name="Brodie E.L."/>
            <person name="Williams K.H."/>
            <person name="Hubbard S.S."/>
            <person name="Banfield J.F."/>
        </authorList>
    </citation>
    <scope>NUCLEOTIDE SEQUENCE [LARGE SCALE GENOMIC DNA]</scope>
</reference>
<accession>A0A1F4R8Q7</accession>
<evidence type="ECO:0000313" key="5">
    <source>
        <dbReference type="Proteomes" id="UP000176938"/>
    </source>
</evidence>
<proteinExistence type="inferred from homology"/>
<dbReference type="InterPro" id="IPR034904">
    <property type="entry name" value="FSCA_dom_sf"/>
</dbReference>
<comment type="function">
    <text evidence="2">May be involved in the formation or repair of [Fe-S] clusters present in iron-sulfur proteins.</text>
</comment>
<dbReference type="Proteomes" id="UP000176938">
    <property type="component" value="Unassembled WGS sequence"/>
</dbReference>
<dbReference type="PANTHER" id="PTHR11178:SF1">
    <property type="entry name" value="NFU1 IRON-SULFUR CLUSTER SCAFFOLD HOMOLOG, MITOCHONDRIAL"/>
    <property type="match status" value="1"/>
</dbReference>
<evidence type="ECO:0000256" key="1">
    <source>
        <dbReference type="ARBA" id="ARBA00006420"/>
    </source>
</evidence>
<evidence type="ECO:0000256" key="2">
    <source>
        <dbReference type="ARBA" id="ARBA00049958"/>
    </source>
</evidence>
<dbReference type="AlphaFoldDB" id="A0A1F4R8Q7"/>
<comment type="similarity">
    <text evidence="1">Belongs to the NifU family.</text>
</comment>
<dbReference type="GO" id="GO:0016226">
    <property type="term" value="P:iron-sulfur cluster assembly"/>
    <property type="evidence" value="ECO:0007669"/>
    <property type="project" value="InterPro"/>
</dbReference>